<dbReference type="EMBL" id="BK015616">
    <property type="protein sequence ID" value="DAE16081.1"/>
    <property type="molecule type" value="Genomic_DNA"/>
</dbReference>
<organism evidence="1">
    <name type="scientific">Myoviridae sp. ctdv95</name>
    <dbReference type="NCBI Taxonomy" id="2825143"/>
    <lineage>
        <taxon>Viruses</taxon>
        <taxon>Duplodnaviria</taxon>
        <taxon>Heunggongvirae</taxon>
        <taxon>Uroviricota</taxon>
        <taxon>Caudoviricetes</taxon>
    </lineage>
</organism>
<evidence type="ECO:0000313" key="1">
    <source>
        <dbReference type="EMBL" id="DAE16081.1"/>
    </source>
</evidence>
<reference evidence="1" key="1">
    <citation type="journal article" date="2021" name="Proc. Natl. Acad. Sci. U.S.A.">
        <title>A Catalog of Tens of Thousands of Viruses from Human Metagenomes Reveals Hidden Associations with Chronic Diseases.</title>
        <authorList>
            <person name="Tisza M.J."/>
            <person name="Buck C.B."/>
        </authorList>
    </citation>
    <scope>NUCLEOTIDE SEQUENCE</scope>
    <source>
        <strain evidence="1">Ctdv95</strain>
    </source>
</reference>
<name>A0A8S5QB98_9CAUD</name>
<sequence length="131" mass="15494">MIQELKQDNTMYLISCVRKMRQDNYFNDMEVLHYALSQAENEILNYIHQDSVPGRLENVWIGMTNDLLDKVKEQSVLAEKADADDFSVKSIKMGDTTIEKVSPYEMIQRMKQVPSSLERYKRQLNRFRKLL</sequence>
<protein>
    <submittedName>
        <fullName evidence="1">Head to tail adaptor</fullName>
    </submittedName>
</protein>
<accession>A0A8S5QB98</accession>
<proteinExistence type="predicted"/>